<sequence length="160" mass="18747">MKKQNTLFAYLLIGIGVFFLLRQLKIPIITNFYSWQSLLIIIGLVLLIYSYTTKSHQNLFIGTILLGFGIHLHGLKHYHFWIEHWAVYPLIIGIAFVVRALKTKKGYVTGFLLIVFSLLILFSANLSPYFYWINDVIHSLETYWPVILIVIGIYILWKRK</sequence>
<dbReference type="RefSeq" id="WP_121128673.1">
    <property type="nucleotide sequence ID" value="NZ_JBHUIL010000031.1"/>
</dbReference>
<reference evidence="3 4" key="1">
    <citation type="journal article" date="2015" name="Antonie Van Leeuwenhoek">
        <title>Oceanobacillus bengalensis sp. nov., a bacterium isolated from seawater of the Bay of Bengal.</title>
        <authorList>
            <person name="Yongchang O."/>
            <person name="Xiang W."/>
            <person name="Wang G."/>
        </authorList>
    </citation>
    <scope>NUCLEOTIDE SEQUENCE [LARGE SCALE GENOMIC DNA]</scope>
    <source>
        <strain evidence="3 4">MCCC 1K00260</strain>
    </source>
</reference>
<name>A0A494Z6M9_9BACI</name>
<evidence type="ECO:0000259" key="2">
    <source>
        <dbReference type="Pfam" id="PF18917"/>
    </source>
</evidence>
<gene>
    <name evidence="3" type="ORF">D8M05_03450</name>
</gene>
<evidence type="ECO:0000313" key="4">
    <source>
        <dbReference type="Proteomes" id="UP000281813"/>
    </source>
</evidence>
<keyword evidence="1" id="KW-0472">Membrane</keyword>
<protein>
    <recommendedName>
        <fullName evidence="2">LiaI-LiaF-like transmembrane region domain-containing protein</fullName>
    </recommendedName>
</protein>
<feature type="transmembrane region" description="Helical" evidence="1">
    <location>
        <begin position="142"/>
        <end position="157"/>
    </location>
</feature>
<dbReference type="InterPro" id="IPR043726">
    <property type="entry name" value="LiaI-LiaF-like_TM1"/>
</dbReference>
<comment type="caution">
    <text evidence="3">The sequence shown here is derived from an EMBL/GenBank/DDBJ whole genome shotgun (WGS) entry which is preliminary data.</text>
</comment>
<proteinExistence type="predicted"/>
<accession>A0A494Z6M9</accession>
<dbReference type="EMBL" id="RBZO01000003">
    <property type="protein sequence ID" value="RKQ17955.1"/>
    <property type="molecule type" value="Genomic_DNA"/>
</dbReference>
<feature type="transmembrane region" description="Helical" evidence="1">
    <location>
        <begin position="32"/>
        <end position="51"/>
    </location>
</feature>
<feature type="transmembrane region" description="Helical" evidence="1">
    <location>
        <begin position="108"/>
        <end position="130"/>
    </location>
</feature>
<dbReference type="Pfam" id="PF18917">
    <property type="entry name" value="LiaI-LiaF-like_TM1"/>
    <property type="match status" value="1"/>
</dbReference>
<keyword evidence="4" id="KW-1185">Reference proteome</keyword>
<feature type="transmembrane region" description="Helical" evidence="1">
    <location>
        <begin position="81"/>
        <end position="101"/>
    </location>
</feature>
<evidence type="ECO:0000313" key="3">
    <source>
        <dbReference type="EMBL" id="RKQ17955.1"/>
    </source>
</evidence>
<feature type="transmembrane region" description="Helical" evidence="1">
    <location>
        <begin position="7"/>
        <end position="26"/>
    </location>
</feature>
<dbReference type="AlphaFoldDB" id="A0A494Z6M9"/>
<organism evidence="3 4">
    <name type="scientific">Oceanobacillus bengalensis</name>
    <dbReference type="NCBI Taxonomy" id="1435466"/>
    <lineage>
        <taxon>Bacteria</taxon>
        <taxon>Bacillati</taxon>
        <taxon>Bacillota</taxon>
        <taxon>Bacilli</taxon>
        <taxon>Bacillales</taxon>
        <taxon>Bacillaceae</taxon>
        <taxon>Oceanobacillus</taxon>
    </lineage>
</organism>
<evidence type="ECO:0000256" key="1">
    <source>
        <dbReference type="SAM" id="Phobius"/>
    </source>
</evidence>
<dbReference type="OrthoDB" id="2989824at2"/>
<keyword evidence="1" id="KW-1133">Transmembrane helix</keyword>
<feature type="transmembrane region" description="Helical" evidence="1">
    <location>
        <begin position="58"/>
        <end position="75"/>
    </location>
</feature>
<keyword evidence="1" id="KW-0812">Transmembrane</keyword>
<dbReference type="Proteomes" id="UP000281813">
    <property type="component" value="Unassembled WGS sequence"/>
</dbReference>
<feature type="domain" description="LiaI-LiaF-like transmembrane region" evidence="2">
    <location>
        <begin position="7"/>
        <end position="47"/>
    </location>
</feature>